<dbReference type="Pfam" id="PF02616">
    <property type="entry name" value="SMC_ScpA"/>
    <property type="match status" value="1"/>
</dbReference>
<evidence type="ECO:0000313" key="3">
    <source>
        <dbReference type="EMBL" id="MBK6087717.1"/>
    </source>
</evidence>
<dbReference type="PANTHER" id="PTHR33969">
    <property type="entry name" value="SEGREGATION AND CONDENSATION PROTEIN A"/>
    <property type="match status" value="1"/>
</dbReference>
<comment type="caution">
    <text evidence="3">The sequence shown here is derived from an EMBL/GenBank/DDBJ whole genome shotgun (WGS) entry which is preliminary data.</text>
</comment>
<sequence length="238" mass="27297">MQVGEKQLTYHFEVYDGPLDLLLTLVIKNKIDIYDIAIAELLEQYMEQIELMRENEMDIASEFLEMASRLVYIKSAMLLPKYEDEAEDLKKELTGQLIEYQQCREIARMLAPMVDFDTFTKSPSKVEFDLTYNRIHDPMDISAAYVSAVGRGQRKLPPDRSAFAGIVSKKIVSVSSRIIHVMRRLWHGRTVTYKELFEAGSGRSELVATFLAVLELVKGKRVRIEGDGDEAIVHMIEK</sequence>
<dbReference type="Gene3D" id="6.10.250.2410">
    <property type="match status" value="1"/>
</dbReference>
<name>A0A934U2M6_9FIRM</name>
<organism evidence="3 4">
    <name type="scientific">Ruminococcus difficilis</name>
    <dbReference type="NCBI Taxonomy" id="2763069"/>
    <lineage>
        <taxon>Bacteria</taxon>
        <taxon>Bacillati</taxon>
        <taxon>Bacillota</taxon>
        <taxon>Clostridia</taxon>
        <taxon>Eubacteriales</taxon>
        <taxon>Oscillospiraceae</taxon>
        <taxon>Ruminococcus</taxon>
    </lineage>
</organism>
<dbReference type="EMBL" id="JAEQMG010000041">
    <property type="protein sequence ID" value="MBK6087717.1"/>
    <property type="molecule type" value="Genomic_DNA"/>
</dbReference>
<evidence type="ECO:0000256" key="2">
    <source>
        <dbReference type="ARBA" id="ARBA00044777"/>
    </source>
</evidence>
<dbReference type="GO" id="GO:0007059">
    <property type="term" value="P:chromosome segregation"/>
    <property type="evidence" value="ECO:0007669"/>
    <property type="project" value="UniProtKB-KW"/>
</dbReference>
<reference evidence="3" key="1">
    <citation type="submission" date="2021-01" db="EMBL/GenBank/DDBJ databases">
        <title>Genome public.</title>
        <authorList>
            <person name="Liu C."/>
            <person name="Sun Q."/>
        </authorList>
    </citation>
    <scope>NUCLEOTIDE SEQUENCE</scope>
    <source>
        <strain evidence="3">M6</strain>
    </source>
</reference>
<protein>
    <recommendedName>
        <fullName evidence="2">Segregation and condensation protein A</fullName>
    </recommendedName>
</protein>
<gene>
    <name evidence="3" type="ORF">JKK62_03455</name>
</gene>
<dbReference type="PANTHER" id="PTHR33969:SF2">
    <property type="entry name" value="SEGREGATION AND CONDENSATION PROTEIN A"/>
    <property type="match status" value="1"/>
</dbReference>
<proteinExistence type="predicted"/>
<accession>A0A934U2M6</accession>
<keyword evidence="4" id="KW-1185">Reference proteome</keyword>
<dbReference type="Proteomes" id="UP000633365">
    <property type="component" value="Unassembled WGS sequence"/>
</dbReference>
<evidence type="ECO:0000313" key="4">
    <source>
        <dbReference type="Proteomes" id="UP000633365"/>
    </source>
</evidence>
<dbReference type="InterPro" id="IPR003768">
    <property type="entry name" value="ScpA"/>
</dbReference>
<dbReference type="AlphaFoldDB" id="A0A934U2M6"/>
<keyword evidence="1" id="KW-0159">Chromosome partition</keyword>
<evidence type="ECO:0000256" key="1">
    <source>
        <dbReference type="ARBA" id="ARBA00022829"/>
    </source>
</evidence>